<comment type="caution">
    <text evidence="1">The sequence shown here is derived from an EMBL/GenBank/DDBJ whole genome shotgun (WGS) entry which is preliminary data.</text>
</comment>
<sequence length="128" mass="15145">MCELDIALEVGPTSSMIIEMVELGIRNKICFKELDHYNKTGKFLHQHPLIQQDTLRSSLLKLIRRDPQAFLEEHKNVSNNITRYKSFLNKKRVKEDDKKKWQLQLNKHTEKLAIITDIMHELNYGKNN</sequence>
<dbReference type="EMBL" id="VSSQ01000080">
    <property type="protein sequence ID" value="MPL74418.1"/>
    <property type="molecule type" value="Genomic_DNA"/>
</dbReference>
<organism evidence="1">
    <name type="scientific">bioreactor metagenome</name>
    <dbReference type="NCBI Taxonomy" id="1076179"/>
    <lineage>
        <taxon>unclassified sequences</taxon>
        <taxon>metagenomes</taxon>
        <taxon>ecological metagenomes</taxon>
    </lineage>
</organism>
<dbReference type="EMBL" id="VSSQ01000080">
    <property type="protein sequence ID" value="MPL74357.1"/>
    <property type="molecule type" value="Genomic_DNA"/>
</dbReference>
<evidence type="ECO:0000313" key="2">
    <source>
        <dbReference type="EMBL" id="MPL74418.1"/>
    </source>
</evidence>
<accession>A0A644U602</accession>
<proteinExistence type="predicted"/>
<reference evidence="1" key="1">
    <citation type="submission" date="2019-08" db="EMBL/GenBank/DDBJ databases">
        <authorList>
            <person name="Kucharzyk K."/>
            <person name="Murdoch R.W."/>
            <person name="Higgins S."/>
            <person name="Loffler F."/>
        </authorList>
    </citation>
    <scope>NUCLEOTIDE SEQUENCE</scope>
</reference>
<evidence type="ECO:0000313" key="1">
    <source>
        <dbReference type="EMBL" id="MPL74357.1"/>
    </source>
</evidence>
<protein>
    <submittedName>
        <fullName evidence="1">Uncharacterized protein</fullName>
    </submittedName>
</protein>
<dbReference type="AlphaFoldDB" id="A0A644U602"/>
<name>A0A644U602_9ZZZZ</name>
<gene>
    <name evidence="1" type="ORF">SDC9_20168</name>
    <name evidence="2" type="ORF">SDC9_20229</name>
</gene>